<evidence type="ECO:0000313" key="8">
    <source>
        <dbReference type="Proteomes" id="UP000198724"/>
    </source>
</evidence>
<dbReference type="Pfam" id="PF25876">
    <property type="entry name" value="HH_MFP_RND"/>
    <property type="match status" value="1"/>
</dbReference>
<dbReference type="Gene3D" id="2.40.50.100">
    <property type="match status" value="1"/>
</dbReference>
<dbReference type="Pfam" id="PF25954">
    <property type="entry name" value="Beta-barrel_RND_2"/>
    <property type="match status" value="1"/>
</dbReference>
<dbReference type="InterPro" id="IPR058792">
    <property type="entry name" value="Beta-barrel_RND_2"/>
</dbReference>
<reference evidence="8" key="1">
    <citation type="submission" date="2016-10" db="EMBL/GenBank/DDBJ databases">
        <authorList>
            <person name="Varghese N."/>
            <person name="Submissions S."/>
        </authorList>
    </citation>
    <scope>NUCLEOTIDE SEQUENCE [LARGE SCALE GENOMIC DNA]</scope>
    <source>
        <strain evidence="8">LP51</strain>
    </source>
</reference>
<evidence type="ECO:0000259" key="4">
    <source>
        <dbReference type="Pfam" id="PF25917"/>
    </source>
</evidence>
<feature type="coiled-coil region" evidence="2">
    <location>
        <begin position="107"/>
        <end position="165"/>
    </location>
</feature>
<gene>
    <name evidence="7" type="ORF">SAMN05421739_102312</name>
</gene>
<dbReference type="PANTHER" id="PTHR30469">
    <property type="entry name" value="MULTIDRUG RESISTANCE PROTEIN MDTA"/>
    <property type="match status" value="1"/>
</dbReference>
<evidence type="ECO:0000259" key="6">
    <source>
        <dbReference type="Pfam" id="PF25989"/>
    </source>
</evidence>
<dbReference type="GO" id="GO:0015562">
    <property type="term" value="F:efflux transmembrane transporter activity"/>
    <property type="evidence" value="ECO:0007669"/>
    <property type="project" value="TreeGrafter"/>
</dbReference>
<dbReference type="Gene3D" id="2.40.420.20">
    <property type="match status" value="1"/>
</dbReference>
<keyword evidence="8" id="KW-1185">Reference proteome</keyword>
<dbReference type="OrthoDB" id="9806939at2"/>
<feature type="domain" description="Multidrug resistance protein MdtA-like alpha-helical hairpin" evidence="3">
    <location>
        <begin position="108"/>
        <end position="169"/>
    </location>
</feature>
<dbReference type="NCBIfam" id="TIGR01730">
    <property type="entry name" value="RND_mfp"/>
    <property type="match status" value="1"/>
</dbReference>
<dbReference type="Proteomes" id="UP000198724">
    <property type="component" value="Unassembled WGS sequence"/>
</dbReference>
<feature type="domain" description="CusB-like beta-barrel" evidence="5">
    <location>
        <begin position="207"/>
        <end position="278"/>
    </location>
</feature>
<comment type="similarity">
    <text evidence="1">Belongs to the membrane fusion protein (MFP) (TC 8.A.1) family.</text>
</comment>
<organism evidence="7 8">
    <name type="scientific">Pontibacter chinhatensis</name>
    <dbReference type="NCBI Taxonomy" id="1436961"/>
    <lineage>
        <taxon>Bacteria</taxon>
        <taxon>Pseudomonadati</taxon>
        <taxon>Bacteroidota</taxon>
        <taxon>Cytophagia</taxon>
        <taxon>Cytophagales</taxon>
        <taxon>Hymenobacteraceae</taxon>
        <taxon>Pontibacter</taxon>
    </lineage>
</organism>
<evidence type="ECO:0000259" key="5">
    <source>
        <dbReference type="Pfam" id="PF25954"/>
    </source>
</evidence>
<dbReference type="InterPro" id="IPR058625">
    <property type="entry name" value="MdtA-like_BSH"/>
</dbReference>
<dbReference type="EMBL" id="FOOT01000002">
    <property type="protein sequence ID" value="SFG37175.1"/>
    <property type="molecule type" value="Genomic_DNA"/>
</dbReference>
<dbReference type="Gene3D" id="1.10.287.470">
    <property type="entry name" value="Helix hairpin bin"/>
    <property type="match status" value="1"/>
</dbReference>
<dbReference type="FunFam" id="2.40.30.170:FF:000010">
    <property type="entry name" value="Efflux RND transporter periplasmic adaptor subunit"/>
    <property type="match status" value="1"/>
</dbReference>
<dbReference type="InterPro" id="IPR058637">
    <property type="entry name" value="YknX-like_C"/>
</dbReference>
<evidence type="ECO:0000259" key="3">
    <source>
        <dbReference type="Pfam" id="PF25876"/>
    </source>
</evidence>
<feature type="domain" description="YknX-like C-terminal permuted SH3-like" evidence="6">
    <location>
        <begin position="286"/>
        <end position="351"/>
    </location>
</feature>
<dbReference type="RefSeq" id="WP_092099777.1">
    <property type="nucleotide sequence ID" value="NZ_FOOT01000002.1"/>
</dbReference>
<dbReference type="GO" id="GO:1990281">
    <property type="term" value="C:efflux pump complex"/>
    <property type="evidence" value="ECO:0007669"/>
    <property type="project" value="TreeGrafter"/>
</dbReference>
<evidence type="ECO:0000313" key="7">
    <source>
        <dbReference type="EMBL" id="SFG37175.1"/>
    </source>
</evidence>
<accession>A0A1I2R8Y8</accession>
<dbReference type="AlphaFoldDB" id="A0A1I2R8Y8"/>
<sequence>MNKTLKTILILVAVSAVGYFVYRQISAEPEPQRQAGRGGGGPMAQRVTVDVYVVSPGAFQNRITTTGTVLPNEDVELRSEIAGRVTGINFKEGSKVSKGQLLLTVNDAELRAQLQKLEANQKLYREMEERQRTLLEKEYISAQEYDQVSNQLATATADIQALKATLAKAYVRAPFDGVIGLRQVSEGSYVSATTPIARIVDISPVKIDFAIPGRYSQQVKTGDKISFTVEGLPKVYEAAVYAVEPGIDPTTRTLQVRALFDNKNEEVKPGAFVSVSLALSDSDDAILIPTEAIIPEATGHKIYLSRNGKAVPQMVKIGQRSETMIQIMEGVAPGDTIIRSGILQVRDGSNLNIRRVQTSDTLTQAGPQPAQAPEAE</sequence>
<dbReference type="Gene3D" id="2.40.30.170">
    <property type="match status" value="1"/>
</dbReference>
<dbReference type="STRING" id="1436961.SAMN05421739_102312"/>
<protein>
    <submittedName>
        <fullName evidence="7">Membrane fusion protein, multidrug efflux system</fullName>
    </submittedName>
</protein>
<keyword evidence="2" id="KW-0175">Coiled coil</keyword>
<dbReference type="Pfam" id="PF25989">
    <property type="entry name" value="YknX_C"/>
    <property type="match status" value="1"/>
</dbReference>
<feature type="domain" description="Multidrug resistance protein MdtA-like barrel-sandwich hybrid" evidence="4">
    <location>
        <begin position="74"/>
        <end position="200"/>
    </location>
</feature>
<dbReference type="Pfam" id="PF25917">
    <property type="entry name" value="BSH_RND"/>
    <property type="match status" value="1"/>
</dbReference>
<proteinExistence type="inferred from homology"/>
<dbReference type="InterPro" id="IPR006143">
    <property type="entry name" value="RND_pump_MFP"/>
</dbReference>
<dbReference type="SUPFAM" id="SSF111369">
    <property type="entry name" value="HlyD-like secretion proteins"/>
    <property type="match status" value="1"/>
</dbReference>
<name>A0A1I2R8Y8_9BACT</name>
<evidence type="ECO:0000256" key="2">
    <source>
        <dbReference type="SAM" id="Coils"/>
    </source>
</evidence>
<dbReference type="InterPro" id="IPR058624">
    <property type="entry name" value="MdtA-like_HH"/>
</dbReference>
<evidence type="ECO:0000256" key="1">
    <source>
        <dbReference type="ARBA" id="ARBA00009477"/>
    </source>
</evidence>
<dbReference type="PANTHER" id="PTHR30469:SF36">
    <property type="entry name" value="BLL3903 PROTEIN"/>
    <property type="match status" value="1"/>
</dbReference>